<dbReference type="EMBL" id="QXGF01000022">
    <property type="protein sequence ID" value="KAE8949428.1"/>
    <property type="molecule type" value="Genomic_DNA"/>
</dbReference>
<dbReference type="OrthoDB" id="94678at2759"/>
<organism evidence="1 7">
    <name type="scientific">Phytophthora fragariae</name>
    <dbReference type="NCBI Taxonomy" id="53985"/>
    <lineage>
        <taxon>Eukaryota</taxon>
        <taxon>Sar</taxon>
        <taxon>Stramenopiles</taxon>
        <taxon>Oomycota</taxon>
        <taxon>Peronosporomycetes</taxon>
        <taxon>Peronosporales</taxon>
        <taxon>Peronosporaceae</taxon>
        <taxon>Phytophthora</taxon>
    </lineage>
</organism>
<dbReference type="Proteomes" id="UP000433483">
    <property type="component" value="Unassembled WGS sequence"/>
</dbReference>
<evidence type="ECO:0000313" key="8">
    <source>
        <dbReference type="Proteomes" id="UP000433483"/>
    </source>
</evidence>
<dbReference type="Gene3D" id="3.90.70.80">
    <property type="match status" value="1"/>
</dbReference>
<name>A0A6A3G674_9STRA</name>
<sequence length="303" mass="33966">MPLKQGESDDNSPSIVKSKLENQGTTFIPCPASLTKHQRLIGDIVKRILADDSEVFVPSSTDPRWREPPPSHLTVEEGFARYGLQPAPTPATGNCQYYAVAMSLLDMRFDTPQHIEVLEQMTQLLKEGIGEASRHGYDVEFPHDIRQTILAVNRLEADGQELATSLSETESGILFQEYIQDISQSASAISAFVPLELWGTELTLRMMAKLLQQPIFLIIAPYGLQSVPTYQVYEPERTTKAGHELDSAEEYYFASSKLDEWLSRLQRACRDTSSTDNPPVVLIYSELHYSRVEFAPAPVSRTT</sequence>
<evidence type="ECO:0000313" key="5">
    <source>
        <dbReference type="EMBL" id="KAE9257384.1"/>
    </source>
</evidence>
<evidence type="ECO:0000313" key="9">
    <source>
        <dbReference type="Proteomes" id="UP000437068"/>
    </source>
</evidence>
<dbReference type="AlphaFoldDB" id="A0A6A3G674"/>
<evidence type="ECO:0000313" key="3">
    <source>
        <dbReference type="EMBL" id="KAE9155244.1"/>
    </source>
</evidence>
<evidence type="ECO:0000313" key="11">
    <source>
        <dbReference type="Proteomes" id="UP000440732"/>
    </source>
</evidence>
<evidence type="ECO:0000313" key="10">
    <source>
        <dbReference type="Proteomes" id="UP000440367"/>
    </source>
</evidence>
<dbReference type="CDD" id="cd22744">
    <property type="entry name" value="OTU"/>
    <property type="match status" value="1"/>
</dbReference>
<dbReference type="Proteomes" id="UP000441208">
    <property type="component" value="Unassembled WGS sequence"/>
</dbReference>
<accession>A0A6A3G674</accession>
<dbReference type="Proteomes" id="UP000440367">
    <property type="component" value="Unassembled WGS sequence"/>
</dbReference>
<evidence type="ECO:0000313" key="2">
    <source>
        <dbReference type="EMBL" id="KAE9139823.1"/>
    </source>
</evidence>
<evidence type="ECO:0000313" key="1">
    <source>
        <dbReference type="EMBL" id="KAE8949428.1"/>
    </source>
</evidence>
<dbReference type="Proteomes" id="UP000437068">
    <property type="component" value="Unassembled WGS sequence"/>
</dbReference>
<comment type="caution">
    <text evidence="1">The sequence shown here is derived from an EMBL/GenBank/DDBJ whole genome shotgun (WGS) entry which is preliminary data.</text>
</comment>
<protein>
    <recommendedName>
        <fullName evidence="13">OTU domain-containing protein</fullName>
    </recommendedName>
</protein>
<evidence type="ECO:0000313" key="6">
    <source>
        <dbReference type="EMBL" id="KAE9329642.1"/>
    </source>
</evidence>
<dbReference type="EMBL" id="QXGA01000018">
    <property type="protein sequence ID" value="KAE9155244.1"/>
    <property type="molecule type" value="Genomic_DNA"/>
</dbReference>
<dbReference type="Proteomes" id="UP000440732">
    <property type="component" value="Unassembled WGS sequence"/>
</dbReference>
<evidence type="ECO:0000313" key="4">
    <source>
        <dbReference type="EMBL" id="KAE9237000.1"/>
    </source>
</evidence>
<reference evidence="7 8" key="1">
    <citation type="submission" date="2018-08" db="EMBL/GenBank/DDBJ databases">
        <title>Genomic investigation of the strawberry pathogen Phytophthora fragariae indicates pathogenicity is determined by transcriptional variation in three key races.</title>
        <authorList>
            <person name="Adams T.M."/>
            <person name="Armitage A.D."/>
            <person name="Sobczyk M.K."/>
            <person name="Bates H.J."/>
            <person name="Dunwell J.M."/>
            <person name="Nellist C.F."/>
            <person name="Harrison R.J."/>
        </authorList>
    </citation>
    <scope>NUCLEOTIDE SEQUENCE [LARGE SCALE GENOMIC DNA]</scope>
    <source>
        <strain evidence="6 9">A4</strain>
        <strain evidence="5 10">BC-1</strain>
        <strain evidence="4 8">NOV-27</strain>
        <strain evidence="3 11">NOV-5</strain>
        <strain evidence="2 12">NOV-71</strain>
        <strain evidence="1 7">NOV-9</strain>
    </source>
</reference>
<proteinExistence type="predicted"/>
<dbReference type="Proteomes" id="UP000429523">
    <property type="component" value="Unassembled WGS sequence"/>
</dbReference>
<evidence type="ECO:0000313" key="7">
    <source>
        <dbReference type="Proteomes" id="UP000429523"/>
    </source>
</evidence>
<dbReference type="EMBL" id="QXGD01000025">
    <property type="protein sequence ID" value="KAE9257384.1"/>
    <property type="molecule type" value="Genomic_DNA"/>
</dbReference>
<dbReference type="EMBL" id="QXGE01000017">
    <property type="protein sequence ID" value="KAE9329642.1"/>
    <property type="molecule type" value="Genomic_DNA"/>
</dbReference>
<evidence type="ECO:0000313" key="12">
    <source>
        <dbReference type="Proteomes" id="UP000441208"/>
    </source>
</evidence>
<evidence type="ECO:0008006" key="13">
    <source>
        <dbReference type="Google" id="ProtNLM"/>
    </source>
</evidence>
<gene>
    <name evidence="6" type="ORF">PF001_g795</name>
    <name evidence="5" type="ORF">PF002_g1090</name>
    <name evidence="4" type="ORF">PF005_g836</name>
    <name evidence="3" type="ORF">PF006_g804</name>
    <name evidence="2" type="ORF">PF007_g880</name>
    <name evidence="1" type="ORF">PF009_g1020</name>
</gene>
<dbReference type="EMBL" id="QXGB01000018">
    <property type="protein sequence ID" value="KAE9237000.1"/>
    <property type="molecule type" value="Genomic_DNA"/>
</dbReference>
<dbReference type="EMBL" id="QXFZ01000019">
    <property type="protein sequence ID" value="KAE9139823.1"/>
    <property type="molecule type" value="Genomic_DNA"/>
</dbReference>
<keyword evidence="8" id="KW-1185">Reference proteome</keyword>